<dbReference type="RefSeq" id="WP_135544856.1">
    <property type="nucleotide sequence ID" value="NZ_SPQQ01000001.1"/>
</dbReference>
<keyword evidence="3" id="KW-1185">Reference proteome</keyword>
<keyword evidence="1" id="KW-0540">Nuclease</keyword>
<keyword evidence="2" id="KW-0378">Hydrolase</keyword>
<reference evidence="2 3" key="1">
    <citation type="submission" date="2019-03" db="EMBL/GenBank/DDBJ databases">
        <title>Draft Genome Sequence of Desulfosporosinus fructosivorans Strain 63.6F, Isolated from Marine Sediment in the Baltic Sea.</title>
        <authorList>
            <person name="Hausmann B."/>
            <person name="Vandieken V."/>
            <person name="Pjevac P."/>
            <person name="Schreck K."/>
            <person name="Herbold C.W."/>
            <person name="Loy A."/>
        </authorList>
    </citation>
    <scope>NUCLEOTIDE SEQUENCE [LARGE SCALE GENOMIC DNA]</scope>
    <source>
        <strain evidence="2 3">63.6F</strain>
    </source>
</reference>
<gene>
    <name evidence="2" type="ORF">E4K67_02780</name>
</gene>
<name>A0A4Z0R9N8_9FIRM</name>
<protein>
    <submittedName>
        <fullName evidence="2">MBL fold metallo-hydrolase</fullName>
    </submittedName>
</protein>
<proteinExistence type="predicted"/>
<dbReference type="SUPFAM" id="SSF56281">
    <property type="entry name" value="Metallo-hydrolase/oxidoreductase"/>
    <property type="match status" value="1"/>
</dbReference>
<evidence type="ECO:0000313" key="2">
    <source>
        <dbReference type="EMBL" id="TGE39921.1"/>
    </source>
</evidence>
<evidence type="ECO:0000256" key="1">
    <source>
        <dbReference type="ARBA" id="ARBA00022759"/>
    </source>
</evidence>
<dbReference type="Gene3D" id="3.60.15.10">
    <property type="entry name" value="Ribonuclease Z/Hydroxyacylglutathione hydrolase-like"/>
    <property type="match status" value="1"/>
</dbReference>
<sequence>MEKLIVLGTGHAFVTKCYNTCFAITKGKEYILVDAGGGNGILGVLEKAQIPFAGIHNAFVTHRHTDHLLGMVWVIRSIASLMLTERYDGNLNIYCHRELVDNILSVTDATLDKVITDLIGRRIILVPVADGQKEILAGYEFTFFDIHSKKEKQFGFTTKLNNGKTLTFLGDEPYNSLCEEYVENSDWLLSEAFCLYSEREIFKPYEKNHSTVKEACELATRLNVDNLVLWHTEDKNIEHRKQLYSDEGEMYYKGNIFVPNDLEVIEL</sequence>
<evidence type="ECO:0000313" key="3">
    <source>
        <dbReference type="Proteomes" id="UP000298460"/>
    </source>
</evidence>
<dbReference type="AlphaFoldDB" id="A0A4Z0R9N8"/>
<accession>A0A4Z0R9N8</accession>
<organism evidence="2 3">
    <name type="scientific">Desulfosporosinus fructosivorans</name>
    <dbReference type="NCBI Taxonomy" id="2018669"/>
    <lineage>
        <taxon>Bacteria</taxon>
        <taxon>Bacillati</taxon>
        <taxon>Bacillota</taxon>
        <taxon>Clostridia</taxon>
        <taxon>Eubacteriales</taxon>
        <taxon>Desulfitobacteriaceae</taxon>
        <taxon>Desulfosporosinus</taxon>
    </lineage>
</organism>
<dbReference type="Pfam" id="PF23023">
    <property type="entry name" value="Anti-Pycsar_Apyc1"/>
    <property type="match status" value="1"/>
</dbReference>
<dbReference type="Proteomes" id="UP000298460">
    <property type="component" value="Unassembled WGS sequence"/>
</dbReference>
<comment type="caution">
    <text evidence="2">The sequence shown here is derived from an EMBL/GenBank/DDBJ whole genome shotgun (WGS) entry which is preliminary data.</text>
</comment>
<keyword evidence="1" id="KW-0255">Endonuclease</keyword>
<dbReference type="PANTHER" id="PTHR46018:SF2">
    <property type="entry name" value="ZINC PHOSPHODIESTERASE ELAC PROTEIN 1"/>
    <property type="match status" value="1"/>
</dbReference>
<dbReference type="OrthoDB" id="9794898at2"/>
<dbReference type="PANTHER" id="PTHR46018">
    <property type="entry name" value="ZINC PHOSPHODIESTERASE ELAC PROTEIN 1"/>
    <property type="match status" value="1"/>
</dbReference>
<dbReference type="EMBL" id="SPQQ01000001">
    <property type="protein sequence ID" value="TGE39921.1"/>
    <property type="molecule type" value="Genomic_DNA"/>
</dbReference>
<dbReference type="InterPro" id="IPR036866">
    <property type="entry name" value="RibonucZ/Hydroxyglut_hydro"/>
</dbReference>
<dbReference type="GO" id="GO:0042781">
    <property type="term" value="F:3'-tRNA processing endoribonuclease activity"/>
    <property type="evidence" value="ECO:0007669"/>
    <property type="project" value="TreeGrafter"/>
</dbReference>